<reference evidence="2 3" key="1">
    <citation type="submission" date="2020-05" db="EMBL/GenBank/DDBJ databases">
        <title>Bremerella alba sp. nov., a novel planctomycete isolated from the surface of the macroalga Fucus spiralis.</title>
        <authorList>
            <person name="Godinho O."/>
            <person name="Botelho R."/>
            <person name="Albuquerque L."/>
            <person name="Wiegand S."/>
            <person name="Da Costa M.S."/>
            <person name="Lobo-Da-Cunha A."/>
            <person name="Jogler C."/>
            <person name="Lage O.M."/>
        </authorList>
    </citation>
    <scope>NUCLEOTIDE SEQUENCE [LARGE SCALE GENOMIC DNA]</scope>
    <source>
        <strain evidence="2 3">FF15</strain>
    </source>
</reference>
<evidence type="ECO:0000313" key="2">
    <source>
        <dbReference type="EMBL" id="MBA2115312.1"/>
    </source>
</evidence>
<sequence>MGYPHIIQPKRSTPAQQTNPLGLWGSLLVHLVLLITFGLAIYFRSFG</sequence>
<keyword evidence="1" id="KW-0472">Membrane</keyword>
<feature type="transmembrane region" description="Helical" evidence="1">
    <location>
        <begin position="21"/>
        <end position="43"/>
    </location>
</feature>
<dbReference type="Proteomes" id="UP000551616">
    <property type="component" value="Unassembled WGS sequence"/>
</dbReference>
<dbReference type="RefSeq" id="WP_207396744.1">
    <property type="nucleotide sequence ID" value="NZ_JABRWO010000006.1"/>
</dbReference>
<gene>
    <name evidence="2" type="ORF">HOV93_24860</name>
</gene>
<keyword evidence="1" id="KW-1133">Transmembrane helix</keyword>
<proteinExistence type="predicted"/>
<evidence type="ECO:0000313" key="3">
    <source>
        <dbReference type="Proteomes" id="UP000551616"/>
    </source>
</evidence>
<protein>
    <submittedName>
        <fullName evidence="2">Uncharacterized protein</fullName>
    </submittedName>
</protein>
<keyword evidence="1" id="KW-0812">Transmembrane</keyword>
<name>A0A7V9A7F8_9BACT</name>
<dbReference type="AlphaFoldDB" id="A0A7V9A7F8"/>
<evidence type="ECO:0000256" key="1">
    <source>
        <dbReference type="SAM" id="Phobius"/>
    </source>
</evidence>
<organism evidence="2 3">
    <name type="scientific">Bremerella alba</name>
    <dbReference type="NCBI Taxonomy" id="980252"/>
    <lineage>
        <taxon>Bacteria</taxon>
        <taxon>Pseudomonadati</taxon>
        <taxon>Planctomycetota</taxon>
        <taxon>Planctomycetia</taxon>
        <taxon>Pirellulales</taxon>
        <taxon>Pirellulaceae</taxon>
        <taxon>Bremerella</taxon>
    </lineage>
</organism>
<comment type="caution">
    <text evidence="2">The sequence shown here is derived from an EMBL/GenBank/DDBJ whole genome shotgun (WGS) entry which is preliminary data.</text>
</comment>
<accession>A0A7V9A7F8</accession>
<dbReference type="EMBL" id="JABRWO010000006">
    <property type="protein sequence ID" value="MBA2115312.1"/>
    <property type="molecule type" value="Genomic_DNA"/>
</dbReference>
<keyword evidence="3" id="KW-1185">Reference proteome</keyword>